<name>A0A1C7D5X5_9SPHN</name>
<dbReference type="PANTHER" id="PTHR30213">
    <property type="entry name" value="INNER MEMBRANE PROTEIN YHJD"/>
    <property type="match status" value="1"/>
</dbReference>
<dbReference type="KEGG" id="anh:A6F65_00406"/>
<proteinExistence type="predicted"/>
<keyword evidence="2" id="KW-1003">Cell membrane</keyword>
<feature type="transmembrane region" description="Helical" evidence="6">
    <location>
        <begin position="135"/>
        <end position="157"/>
    </location>
</feature>
<feature type="transmembrane region" description="Helical" evidence="6">
    <location>
        <begin position="105"/>
        <end position="129"/>
    </location>
</feature>
<gene>
    <name evidence="7" type="ORF">A6F65_00406</name>
</gene>
<reference evidence="7 8" key="1">
    <citation type="submission" date="2016-07" db="EMBL/GenBank/DDBJ databases">
        <title>Complete genome sequence of Altererythrobacter namhicola JCM 16345T, containing esterase-encoding genes.</title>
        <authorList>
            <person name="Cheng H."/>
            <person name="Wu Y.-H."/>
            <person name="Jian S.-L."/>
            <person name="Huo Y.-Y."/>
            <person name="Wang C.-S."/>
            <person name="Xu X.-W."/>
        </authorList>
    </citation>
    <scope>NUCLEOTIDE SEQUENCE [LARGE SCALE GENOMIC DNA]</scope>
    <source>
        <strain evidence="7 8">JCM 16345</strain>
    </source>
</reference>
<dbReference type="PANTHER" id="PTHR30213:SF0">
    <property type="entry name" value="UPF0761 MEMBRANE PROTEIN YIHY"/>
    <property type="match status" value="1"/>
</dbReference>
<dbReference type="InterPro" id="IPR017039">
    <property type="entry name" value="Virul_fac_BrkB"/>
</dbReference>
<feature type="transmembrane region" description="Helical" evidence="6">
    <location>
        <begin position="5"/>
        <end position="23"/>
    </location>
</feature>
<organism evidence="7 8">
    <name type="scientific">Paraurantiacibacter namhicola</name>
    <dbReference type="NCBI Taxonomy" id="645517"/>
    <lineage>
        <taxon>Bacteria</taxon>
        <taxon>Pseudomonadati</taxon>
        <taxon>Pseudomonadota</taxon>
        <taxon>Alphaproteobacteria</taxon>
        <taxon>Sphingomonadales</taxon>
        <taxon>Erythrobacteraceae</taxon>
        <taxon>Paraurantiacibacter</taxon>
    </lineage>
</organism>
<protein>
    <submittedName>
        <fullName evidence="7">Uncharacterized protein</fullName>
    </submittedName>
</protein>
<evidence type="ECO:0000256" key="5">
    <source>
        <dbReference type="ARBA" id="ARBA00023136"/>
    </source>
</evidence>
<dbReference type="Proteomes" id="UP000092698">
    <property type="component" value="Chromosome"/>
</dbReference>
<keyword evidence="4 6" id="KW-1133">Transmembrane helix</keyword>
<feature type="transmembrane region" description="Helical" evidence="6">
    <location>
        <begin position="65"/>
        <end position="93"/>
    </location>
</feature>
<dbReference type="Pfam" id="PF03631">
    <property type="entry name" value="Virul_fac_BrkB"/>
    <property type="match status" value="1"/>
</dbReference>
<feature type="transmembrane region" description="Helical" evidence="6">
    <location>
        <begin position="205"/>
        <end position="227"/>
    </location>
</feature>
<feature type="transmembrane region" description="Helical" evidence="6">
    <location>
        <begin position="169"/>
        <end position="193"/>
    </location>
</feature>
<evidence type="ECO:0000256" key="6">
    <source>
        <dbReference type="SAM" id="Phobius"/>
    </source>
</evidence>
<keyword evidence="8" id="KW-1185">Reference proteome</keyword>
<evidence type="ECO:0000313" key="8">
    <source>
        <dbReference type="Proteomes" id="UP000092698"/>
    </source>
</evidence>
<evidence type="ECO:0000256" key="3">
    <source>
        <dbReference type="ARBA" id="ARBA00022692"/>
    </source>
</evidence>
<keyword evidence="3 6" id="KW-0812">Transmembrane</keyword>
<dbReference type="AlphaFoldDB" id="A0A1C7D5X5"/>
<evidence type="ECO:0000256" key="4">
    <source>
        <dbReference type="ARBA" id="ARBA00022989"/>
    </source>
</evidence>
<evidence type="ECO:0000256" key="1">
    <source>
        <dbReference type="ARBA" id="ARBA00004651"/>
    </source>
</evidence>
<sequence length="238" mass="24305">MAYYAFLAMVPLMAVAVLSYGLFVDPETLARHAQAIAGALPQSAAELVTSQLEAVVETRSGAKGIGLVIALGLAIISARGAAGGMVTGLNIVFDVEEGRSFLRSNLVALAITLGAVIGLALVALSVTLTAALPGILAPLFGHALVFLAGFAGAAVLYRRAPARPTLGWGATVPGALLFAAGWLVATLAFTAYVSNFGNYNATYGSLGAVVILLTWFYASAYILLLGAEMSAVSAREQG</sequence>
<keyword evidence="5 6" id="KW-0472">Membrane</keyword>
<dbReference type="GO" id="GO:0005886">
    <property type="term" value="C:plasma membrane"/>
    <property type="evidence" value="ECO:0007669"/>
    <property type="project" value="UniProtKB-SubCell"/>
</dbReference>
<dbReference type="NCBIfam" id="TIGR00765">
    <property type="entry name" value="yihY_not_rbn"/>
    <property type="match status" value="1"/>
</dbReference>
<evidence type="ECO:0000256" key="2">
    <source>
        <dbReference type="ARBA" id="ARBA00022475"/>
    </source>
</evidence>
<evidence type="ECO:0000313" key="7">
    <source>
        <dbReference type="EMBL" id="ANU06731.1"/>
    </source>
</evidence>
<comment type="subcellular location">
    <subcellularLocation>
        <location evidence="1">Cell membrane</location>
        <topology evidence="1">Multi-pass membrane protein</topology>
    </subcellularLocation>
</comment>
<dbReference type="STRING" id="645517.A6F65_00406"/>
<accession>A0A1C7D5X5</accession>
<dbReference type="EMBL" id="CP016545">
    <property type="protein sequence ID" value="ANU06731.1"/>
    <property type="molecule type" value="Genomic_DNA"/>
</dbReference>
<dbReference type="PIRSF" id="PIRSF035875">
    <property type="entry name" value="RNase_BN"/>
    <property type="match status" value="1"/>
</dbReference>